<comment type="subcellular location">
    <subcellularLocation>
        <location evidence="1">Membrane</location>
        <topology evidence="1">Multi-pass membrane protein</topology>
    </subcellularLocation>
</comment>
<feature type="transmembrane region" description="Helical" evidence="5">
    <location>
        <begin position="369"/>
        <end position="398"/>
    </location>
</feature>
<gene>
    <name evidence="6" type="ORF">QR721_01405</name>
</gene>
<dbReference type="InterPro" id="IPR050368">
    <property type="entry name" value="ClC-type_chloride_channel"/>
</dbReference>
<dbReference type="EMBL" id="CP129113">
    <property type="protein sequence ID" value="WLV24923.1"/>
    <property type="molecule type" value="Genomic_DNA"/>
</dbReference>
<evidence type="ECO:0000313" key="7">
    <source>
        <dbReference type="Proteomes" id="UP001180087"/>
    </source>
</evidence>
<dbReference type="Proteomes" id="UP001180087">
    <property type="component" value="Chromosome"/>
</dbReference>
<dbReference type="PANTHER" id="PTHR43427">
    <property type="entry name" value="CHLORIDE CHANNEL PROTEIN CLC-E"/>
    <property type="match status" value="1"/>
</dbReference>
<keyword evidence="3 5" id="KW-1133">Transmembrane helix</keyword>
<feature type="transmembrane region" description="Helical" evidence="5">
    <location>
        <begin position="224"/>
        <end position="245"/>
    </location>
</feature>
<dbReference type="PANTHER" id="PTHR43427:SF12">
    <property type="entry name" value="CHLORIDE TRANSPORTER"/>
    <property type="match status" value="1"/>
</dbReference>
<evidence type="ECO:0000256" key="2">
    <source>
        <dbReference type="ARBA" id="ARBA00022692"/>
    </source>
</evidence>
<keyword evidence="2 5" id="KW-0812">Transmembrane</keyword>
<dbReference type="InterPro" id="IPR001807">
    <property type="entry name" value="ClC"/>
</dbReference>
<reference evidence="6" key="1">
    <citation type="submission" date="2023-06" db="EMBL/GenBank/DDBJ databases">
        <title>A Treasure from Seagulls: Isolation and Description of Aciduricobacillus qingdaonensis gen. nov., sp. nov., a Rare Obligately Uric Acid-utilizing Member in the Family Bacillaceae.</title>
        <authorList>
            <person name="Liu W."/>
            <person name="Wang B."/>
        </authorList>
    </citation>
    <scope>NUCLEOTIDE SEQUENCE</scope>
    <source>
        <strain evidence="6">44XB</strain>
    </source>
</reference>
<dbReference type="RefSeq" id="WP_348028443.1">
    <property type="nucleotide sequence ID" value="NZ_CP129113.1"/>
</dbReference>
<feature type="transmembrane region" description="Helical" evidence="5">
    <location>
        <begin position="186"/>
        <end position="204"/>
    </location>
</feature>
<name>A0ABY9KVV5_9BACI</name>
<feature type="transmembrane region" description="Helical" evidence="5">
    <location>
        <begin position="308"/>
        <end position="332"/>
    </location>
</feature>
<evidence type="ECO:0000256" key="1">
    <source>
        <dbReference type="ARBA" id="ARBA00004141"/>
    </source>
</evidence>
<dbReference type="PRINTS" id="PR00762">
    <property type="entry name" value="CLCHANNEL"/>
</dbReference>
<feature type="transmembrane region" description="Helical" evidence="5">
    <location>
        <begin position="53"/>
        <end position="75"/>
    </location>
</feature>
<protein>
    <submittedName>
        <fullName evidence="6">Chloride channel protein</fullName>
    </submittedName>
</protein>
<evidence type="ECO:0000313" key="6">
    <source>
        <dbReference type="EMBL" id="WLV24923.1"/>
    </source>
</evidence>
<feature type="transmembrane region" description="Helical" evidence="5">
    <location>
        <begin position="20"/>
        <end position="47"/>
    </location>
</feature>
<evidence type="ECO:0000256" key="4">
    <source>
        <dbReference type="ARBA" id="ARBA00023136"/>
    </source>
</evidence>
<evidence type="ECO:0000256" key="5">
    <source>
        <dbReference type="SAM" id="Phobius"/>
    </source>
</evidence>
<accession>A0ABY9KVV5</accession>
<evidence type="ECO:0000256" key="3">
    <source>
        <dbReference type="ARBA" id="ARBA00022989"/>
    </source>
</evidence>
<feature type="transmembrane region" description="Helical" evidence="5">
    <location>
        <begin position="265"/>
        <end position="288"/>
    </location>
</feature>
<feature type="transmembrane region" description="Helical" evidence="5">
    <location>
        <begin position="344"/>
        <end position="363"/>
    </location>
</feature>
<keyword evidence="7" id="KW-1185">Reference proteome</keyword>
<organism evidence="6 7">
    <name type="scientific">Aciduricibacillus chroicocephali</name>
    <dbReference type="NCBI Taxonomy" id="3054939"/>
    <lineage>
        <taxon>Bacteria</taxon>
        <taxon>Bacillati</taxon>
        <taxon>Bacillota</taxon>
        <taxon>Bacilli</taxon>
        <taxon>Bacillales</taxon>
        <taxon>Bacillaceae</taxon>
        <taxon>Aciduricibacillus</taxon>
    </lineage>
</organism>
<dbReference type="SUPFAM" id="SSF81340">
    <property type="entry name" value="Clc chloride channel"/>
    <property type="match status" value="1"/>
</dbReference>
<proteinExistence type="predicted"/>
<dbReference type="Pfam" id="PF00654">
    <property type="entry name" value="Voltage_CLC"/>
    <property type="match status" value="1"/>
</dbReference>
<keyword evidence="4 5" id="KW-0472">Membrane</keyword>
<feature type="transmembrane region" description="Helical" evidence="5">
    <location>
        <begin position="150"/>
        <end position="174"/>
    </location>
</feature>
<dbReference type="InterPro" id="IPR014743">
    <property type="entry name" value="Cl-channel_core"/>
</dbReference>
<sequence>MSDYTYKEPFIMLAMLARWILLAVVTGLVVGTATSLFLHILAFLIGARTETPLWILAIILPIGGLANGLLIYYGYEKVKEKRSDSVITSIHKQGGQMPYSALFFRPVAALITLASGGSAGKTGPCSQMGAIIASWLGNRFGLREQLQKQIVVSGMAAGFAGVFGIPIAAAFYGVEVISSGKLRYEYIFPAVVASIASVEVSKVWHVPFHFFPIEQSYRLNEDIAWKVLTIGIVCGLVAWIFIEVFEEIGMLFEYLKHRFHIWQPLMPMIGGTVLALLILLIPTDYFSLGMPMLQDTLQGEQAKFYEPFIKILLVAITLGSGFYGGVVTPLFIIGALSGSSLAQLFGIHPAFGAAIGLVAGVASASNAPIAAAFMGLELFSGINAIYAVTSSMAAYIVIGHRSVHPDQIVTHPKSFLVYKENSVPGGRGTGRITYKALRKMRKQESARRAWKRFVPHFHHQSGQLSKKRE</sequence>
<dbReference type="Gene3D" id="1.10.3080.10">
    <property type="entry name" value="Clc chloride channel"/>
    <property type="match status" value="1"/>
</dbReference>